<protein>
    <submittedName>
        <fullName evidence="2">Phenylalanine ammonia-lyase</fullName>
    </submittedName>
</protein>
<dbReference type="Pfam" id="PF00221">
    <property type="entry name" value="Lyase_aromatic"/>
    <property type="match status" value="1"/>
</dbReference>
<dbReference type="EMBL" id="BMFT01000001">
    <property type="protein sequence ID" value="GGH19749.1"/>
    <property type="molecule type" value="Genomic_DNA"/>
</dbReference>
<dbReference type="InterPro" id="IPR008948">
    <property type="entry name" value="L-Aspartase-like"/>
</dbReference>
<evidence type="ECO:0000313" key="2">
    <source>
        <dbReference type="EMBL" id="GGH19749.1"/>
    </source>
</evidence>
<dbReference type="Gene3D" id="1.10.275.10">
    <property type="entry name" value="Fumarase/aspartase (N-terminal domain)"/>
    <property type="match status" value="1"/>
</dbReference>
<evidence type="ECO:0000313" key="3">
    <source>
        <dbReference type="Proteomes" id="UP000659344"/>
    </source>
</evidence>
<keyword evidence="1" id="KW-0456">Lyase</keyword>
<dbReference type="Proteomes" id="UP000659344">
    <property type="component" value="Unassembled WGS sequence"/>
</dbReference>
<accession>A0ABQ1YC43</accession>
<dbReference type="Gene3D" id="1.20.200.10">
    <property type="entry name" value="Fumarase/aspartase (Central domain)"/>
    <property type="match status" value="1"/>
</dbReference>
<keyword evidence="3" id="KW-1185">Reference proteome</keyword>
<organism evidence="2 3">
    <name type="scientific">Paenibacillus segetis</name>
    <dbReference type="NCBI Taxonomy" id="1325360"/>
    <lineage>
        <taxon>Bacteria</taxon>
        <taxon>Bacillati</taxon>
        <taxon>Bacillota</taxon>
        <taxon>Bacilli</taxon>
        <taxon>Bacillales</taxon>
        <taxon>Paenibacillaceae</taxon>
        <taxon>Paenibacillus</taxon>
    </lineage>
</organism>
<gene>
    <name evidence="2" type="ORF">GCM10008013_16640</name>
</gene>
<sequence length="507" mass="55527">MPNDVLILDGQSLTVADVYTVAYGRRPVQISEEAIVRVKASRDLIFELAEQDVPVYGLNRGVGWNKDRVIDKAFFERFNRNLILSHSAGVGAEAAEEEVRAVMLVRLNALLLGCTGVQLAIVQRYVDFLNLEIHPMLPLKGSVGAADITILSHIGLSFIGEGEVVMNGERLPTEAAMNKAGLKPLVLGPKDGLAIVSSNALSAGTGALVLHECEEILELADIVYALSLEALRGNVSPLDEAVHRVRPYKGQLKSVAHVRDILKQSYLWNSNLVDSLQDPLSFRGACQIHGAAYDALQYTREQLHIHLNSSDDNPCVLLEEKRILSCANFESVSWTLGFEMLGSALHHVSKSACYRTIKLGTPSFTGLSRFLTANEEYSIGYCTVQKTITALDAEIRHLSNPASADYFSLAGDLEDHAANSPYVVAKTRDIIDRLYYIIGIEALHAVQAIDLRKDLTQGLGTKAAYESIRSAVPFLGEDRNLSIDIEQAYQLLKSGQFLAKVRASLIN</sequence>
<comment type="caution">
    <text evidence="2">The sequence shown here is derived from an EMBL/GenBank/DDBJ whole genome shotgun (WGS) entry which is preliminary data.</text>
</comment>
<dbReference type="PANTHER" id="PTHR10362">
    <property type="entry name" value="HISTIDINE AMMONIA-LYASE"/>
    <property type="match status" value="1"/>
</dbReference>
<dbReference type="SUPFAM" id="SSF48557">
    <property type="entry name" value="L-aspartase-like"/>
    <property type="match status" value="1"/>
</dbReference>
<proteinExistence type="predicted"/>
<evidence type="ECO:0000256" key="1">
    <source>
        <dbReference type="ARBA" id="ARBA00023239"/>
    </source>
</evidence>
<dbReference type="RefSeq" id="WP_188537601.1">
    <property type="nucleotide sequence ID" value="NZ_BMFT01000001.1"/>
</dbReference>
<dbReference type="InterPro" id="IPR001106">
    <property type="entry name" value="Aromatic_Lyase"/>
</dbReference>
<dbReference type="CDD" id="cd00332">
    <property type="entry name" value="PAL-HAL"/>
    <property type="match status" value="1"/>
</dbReference>
<reference evidence="3" key="1">
    <citation type="journal article" date="2019" name="Int. J. Syst. Evol. Microbiol.">
        <title>The Global Catalogue of Microorganisms (GCM) 10K type strain sequencing project: providing services to taxonomists for standard genome sequencing and annotation.</title>
        <authorList>
            <consortium name="The Broad Institute Genomics Platform"/>
            <consortium name="The Broad Institute Genome Sequencing Center for Infectious Disease"/>
            <person name="Wu L."/>
            <person name="Ma J."/>
        </authorList>
    </citation>
    <scope>NUCLEOTIDE SEQUENCE [LARGE SCALE GENOMIC DNA]</scope>
    <source>
        <strain evidence="3">CGMCC 1.12769</strain>
    </source>
</reference>
<name>A0ABQ1YC43_9BACL</name>
<dbReference type="InterPro" id="IPR024083">
    <property type="entry name" value="Fumarase/histidase_N"/>
</dbReference>